<dbReference type="Proteomes" id="UP001164557">
    <property type="component" value="Chromosome"/>
</dbReference>
<evidence type="ECO:0000313" key="1">
    <source>
        <dbReference type="EMBL" id="UZX29613.1"/>
    </source>
</evidence>
<name>A0AA47B443_9LACO</name>
<keyword evidence="2" id="KW-1185">Reference proteome</keyword>
<gene>
    <name evidence="1" type="ORF">LDX53_08600</name>
</gene>
<dbReference type="EMBL" id="CP084389">
    <property type="protein sequence ID" value="UZX29613.1"/>
    <property type="molecule type" value="Genomic_DNA"/>
</dbReference>
<organism evidence="1 2">
    <name type="scientific">Lactobacillus helsingborgensis</name>
    <dbReference type="NCBI Taxonomy" id="1218494"/>
    <lineage>
        <taxon>Bacteria</taxon>
        <taxon>Bacillati</taxon>
        <taxon>Bacillota</taxon>
        <taxon>Bacilli</taxon>
        <taxon>Lactobacillales</taxon>
        <taxon>Lactobacillaceae</taxon>
        <taxon>Lactobacillus</taxon>
    </lineage>
</organism>
<proteinExistence type="predicted"/>
<evidence type="ECO:0000313" key="2">
    <source>
        <dbReference type="Proteomes" id="UP001164557"/>
    </source>
</evidence>
<protein>
    <submittedName>
        <fullName evidence="1">Uncharacterized protein</fullName>
    </submittedName>
</protein>
<sequence length="91" mass="10714">MEKIKCLSLSRPVDQEPQAPEVALAVTQLRRELKGIVTFILDTINANPNLPHLSRSNFYYTLKKEDQDRKNHEIMAEMKAIYEEHKHRYGY</sequence>
<dbReference type="AlphaFoldDB" id="A0AA47B443"/>
<accession>A0AA47B443</accession>
<dbReference type="RefSeq" id="WP_052727794.1">
    <property type="nucleotide sequence ID" value="NZ_CP084389.1"/>
</dbReference>
<reference evidence="1" key="1">
    <citation type="submission" date="2021-09" db="EMBL/GenBank/DDBJ databases">
        <title>Lactobacillus species from Apis mellifera, Switzerland.</title>
        <authorList>
            <person name="Pfister J."/>
            <person name="Brown A."/>
            <person name="Neumann P."/>
            <person name="Collaud A."/>
            <person name="Retschnig G."/>
            <person name="Perreten V."/>
        </authorList>
    </citation>
    <scope>NUCLEOTIDE SEQUENCE</scope>
    <source>
        <strain evidence="1">IBH002</strain>
    </source>
</reference>